<dbReference type="InterPro" id="IPR035965">
    <property type="entry name" value="PAS-like_dom_sf"/>
</dbReference>
<feature type="domain" description="GGDEF" evidence="4">
    <location>
        <begin position="300"/>
        <end position="432"/>
    </location>
</feature>
<dbReference type="Gene3D" id="3.30.450.20">
    <property type="entry name" value="PAS domain"/>
    <property type="match status" value="1"/>
</dbReference>
<proteinExistence type="predicted"/>
<feature type="domain" description="Response regulatory" evidence="2">
    <location>
        <begin position="10"/>
        <end position="124"/>
    </location>
</feature>
<evidence type="ECO:0000259" key="4">
    <source>
        <dbReference type="PROSITE" id="PS50887"/>
    </source>
</evidence>
<dbReference type="PANTHER" id="PTHR33121:SF79">
    <property type="entry name" value="CYCLIC DI-GMP PHOSPHODIESTERASE PDED-RELATED"/>
    <property type="match status" value="1"/>
</dbReference>
<accession>A0A199P9D2</accession>
<dbReference type="Pfam" id="PF00990">
    <property type="entry name" value="GGDEF"/>
    <property type="match status" value="1"/>
</dbReference>
<dbReference type="SMART" id="SM00052">
    <property type="entry name" value="EAL"/>
    <property type="match status" value="1"/>
</dbReference>
<dbReference type="GO" id="GO:0071111">
    <property type="term" value="F:cyclic-guanylate-specific phosphodiesterase activity"/>
    <property type="evidence" value="ECO:0007669"/>
    <property type="project" value="InterPro"/>
</dbReference>
<sequence length="690" mass="75655">MQPGKDITLRLMIVDDSGENAEAIVSSLRNSGIAVRPSRPQHAEELGAMLAAQPIDLVLSARSQTIPLPQVLQRVGASGKDIPVILLADSIDENEWVEAVAGGARAIALRQRPEHLLSVLRNTWADLQARRGLRRIEAQMRETERRCDALIASSRDPIAYIHEGMHIRANDAYLEMFGFGSFDDVEGVSLLDMVAPQHVEEFKQLLKSLGKGEPPPAQYQVDARTMEGESFPATMEFATASYEGEACVQVVFRRREEFDPELAREVEDLRQRDQVTGLLNRPTFMLALENAVAQVGRGDGHYGFLLVEPDHYTRLLADIGLDSADALVAALAQHLSAAIDGDVLAARFGEHNFALLLQGDYARTSAQAERLLNAYAAHVFSVGERSATVTVSIGGVQIGEKIATVGQVLARASENVQATVELGGNACKIFDPGAADRVEEERIQRWVQQLRDALAGDGFLLHYQPVLNLQGEPHELYEAYLRLERNDEIIGPTTFLGIATEHGLMAEIDRWVVARAIAVIGERQRAGHATSLLVNISPDAFADLQMVELIRRELAAHGVPGERLWLQTPEAKVFTHLRNAQQFLDEATGMGCKVGLEQFGSGLDSFQLLAHFQPSFLKLDRGFTQDLAQTREHQDKIREITERAQSAGIRSIAECVADATSMSLLFSAGVDYVQGEFVGLAGPGMTFDFA</sequence>
<dbReference type="InterPro" id="IPR001633">
    <property type="entry name" value="EAL_dom"/>
</dbReference>
<dbReference type="Gene3D" id="3.40.50.2300">
    <property type="match status" value="1"/>
</dbReference>
<feature type="domain" description="EAL" evidence="3">
    <location>
        <begin position="443"/>
        <end position="690"/>
    </location>
</feature>
<comment type="caution">
    <text evidence="1">Lacks conserved residue(s) required for the propagation of feature annotation.</text>
</comment>
<reference evidence="5 6" key="1">
    <citation type="submission" date="2016-04" db="EMBL/GenBank/DDBJ databases">
        <title>Xanthomonas translucens phylogeny.</title>
        <authorList>
            <person name="Langlois P."/>
        </authorList>
    </citation>
    <scope>NUCLEOTIDE SEQUENCE [LARGE SCALE GENOMIC DNA]</scope>
    <source>
        <strain evidence="5 6">B99</strain>
    </source>
</reference>
<dbReference type="PROSITE" id="PS50110">
    <property type="entry name" value="RESPONSE_REGULATORY"/>
    <property type="match status" value="1"/>
</dbReference>
<dbReference type="GO" id="GO:0000160">
    <property type="term" value="P:phosphorelay signal transduction system"/>
    <property type="evidence" value="ECO:0007669"/>
    <property type="project" value="InterPro"/>
</dbReference>
<dbReference type="SMART" id="SM00091">
    <property type="entry name" value="PAS"/>
    <property type="match status" value="1"/>
</dbReference>
<dbReference type="SUPFAM" id="SSF52172">
    <property type="entry name" value="CheY-like"/>
    <property type="match status" value="1"/>
</dbReference>
<dbReference type="SMART" id="SM00267">
    <property type="entry name" value="GGDEF"/>
    <property type="match status" value="1"/>
</dbReference>
<dbReference type="InterPro" id="IPR035919">
    <property type="entry name" value="EAL_sf"/>
</dbReference>
<dbReference type="CDD" id="cd01948">
    <property type="entry name" value="EAL"/>
    <property type="match status" value="1"/>
</dbReference>
<dbReference type="EMBL" id="LWSU01000019">
    <property type="protein sequence ID" value="OAX57616.1"/>
    <property type="molecule type" value="Genomic_DNA"/>
</dbReference>
<evidence type="ECO:0000313" key="6">
    <source>
        <dbReference type="Proteomes" id="UP000093858"/>
    </source>
</evidence>
<dbReference type="NCBIfam" id="TIGR00229">
    <property type="entry name" value="sensory_box"/>
    <property type="match status" value="1"/>
</dbReference>
<dbReference type="InterPro" id="IPR011006">
    <property type="entry name" value="CheY-like_superfamily"/>
</dbReference>
<organism evidence="5 6">
    <name type="scientific">Xanthomonas graminis pv. poae</name>
    <dbReference type="NCBI Taxonomy" id="227946"/>
    <lineage>
        <taxon>Bacteria</taxon>
        <taxon>Pseudomonadati</taxon>
        <taxon>Pseudomonadota</taxon>
        <taxon>Gammaproteobacteria</taxon>
        <taxon>Lysobacterales</taxon>
        <taxon>Lysobacteraceae</taxon>
        <taxon>Xanthomonas</taxon>
        <taxon>Xanthomonas translucens group</taxon>
        <taxon>Xanthomonas graminis</taxon>
    </lineage>
</organism>
<dbReference type="RefSeq" id="WP_064538136.1">
    <property type="nucleotide sequence ID" value="NZ_LWSU01000019.1"/>
</dbReference>
<dbReference type="SUPFAM" id="SSF55785">
    <property type="entry name" value="PYP-like sensor domain (PAS domain)"/>
    <property type="match status" value="1"/>
</dbReference>
<dbReference type="InterPro" id="IPR000160">
    <property type="entry name" value="GGDEF_dom"/>
</dbReference>
<evidence type="ECO:0000259" key="2">
    <source>
        <dbReference type="PROSITE" id="PS50110"/>
    </source>
</evidence>
<dbReference type="Proteomes" id="UP000093858">
    <property type="component" value="Unassembled WGS sequence"/>
</dbReference>
<dbReference type="Gene3D" id="3.30.70.270">
    <property type="match status" value="1"/>
</dbReference>
<dbReference type="NCBIfam" id="TIGR00254">
    <property type="entry name" value="GGDEF"/>
    <property type="match status" value="1"/>
</dbReference>
<dbReference type="InterPro" id="IPR001789">
    <property type="entry name" value="Sig_transdc_resp-reg_receiver"/>
</dbReference>
<dbReference type="PROSITE" id="PS50883">
    <property type="entry name" value="EAL"/>
    <property type="match status" value="1"/>
</dbReference>
<evidence type="ECO:0000256" key="1">
    <source>
        <dbReference type="PROSITE-ProRule" id="PRU00169"/>
    </source>
</evidence>
<dbReference type="PROSITE" id="PS50887">
    <property type="entry name" value="GGDEF"/>
    <property type="match status" value="1"/>
</dbReference>
<name>A0A199P9D2_9XANT</name>
<comment type="caution">
    <text evidence="5">The sequence shown here is derived from an EMBL/GenBank/DDBJ whole genome shotgun (WGS) entry which is preliminary data.</text>
</comment>
<dbReference type="SUPFAM" id="SSF55073">
    <property type="entry name" value="Nucleotide cyclase"/>
    <property type="match status" value="1"/>
</dbReference>
<dbReference type="InterPro" id="IPR029787">
    <property type="entry name" value="Nucleotide_cyclase"/>
</dbReference>
<dbReference type="Gene3D" id="3.20.20.450">
    <property type="entry name" value="EAL domain"/>
    <property type="match status" value="1"/>
</dbReference>
<protein>
    <submittedName>
        <fullName evidence="5">PAS domain S-box protein</fullName>
    </submittedName>
</protein>
<dbReference type="InterPro" id="IPR000014">
    <property type="entry name" value="PAS"/>
</dbReference>
<dbReference type="CDD" id="cd00156">
    <property type="entry name" value="REC"/>
    <property type="match status" value="1"/>
</dbReference>
<dbReference type="Pfam" id="PF00563">
    <property type="entry name" value="EAL"/>
    <property type="match status" value="1"/>
</dbReference>
<dbReference type="AlphaFoldDB" id="A0A199P9D2"/>
<dbReference type="InterPro" id="IPR050706">
    <property type="entry name" value="Cyclic-di-GMP_PDE-like"/>
</dbReference>
<dbReference type="SUPFAM" id="SSF141868">
    <property type="entry name" value="EAL domain-like"/>
    <property type="match status" value="1"/>
</dbReference>
<evidence type="ECO:0000313" key="5">
    <source>
        <dbReference type="EMBL" id="OAX57616.1"/>
    </source>
</evidence>
<gene>
    <name evidence="5" type="ORF">A6R73_09550</name>
</gene>
<dbReference type="PANTHER" id="PTHR33121">
    <property type="entry name" value="CYCLIC DI-GMP PHOSPHODIESTERASE PDEF"/>
    <property type="match status" value="1"/>
</dbReference>
<dbReference type="CDD" id="cd00130">
    <property type="entry name" value="PAS"/>
    <property type="match status" value="1"/>
</dbReference>
<evidence type="ECO:0000259" key="3">
    <source>
        <dbReference type="PROSITE" id="PS50883"/>
    </source>
</evidence>
<dbReference type="InterPro" id="IPR043128">
    <property type="entry name" value="Rev_trsase/Diguanyl_cyclase"/>
</dbReference>